<feature type="signal peptide" evidence="1">
    <location>
        <begin position="1"/>
        <end position="25"/>
    </location>
</feature>
<evidence type="ECO:0000256" key="1">
    <source>
        <dbReference type="SAM" id="SignalP"/>
    </source>
</evidence>
<protein>
    <submittedName>
        <fullName evidence="3">Astacin domain-containing protein</fullName>
    </submittedName>
</protein>
<organism evidence="2 3">
    <name type="scientific">Parastrongyloides trichosuri</name>
    <name type="common">Possum-specific nematode worm</name>
    <dbReference type="NCBI Taxonomy" id="131310"/>
    <lineage>
        <taxon>Eukaryota</taxon>
        <taxon>Metazoa</taxon>
        <taxon>Ecdysozoa</taxon>
        <taxon>Nematoda</taxon>
        <taxon>Chromadorea</taxon>
        <taxon>Rhabditida</taxon>
        <taxon>Tylenchina</taxon>
        <taxon>Panagrolaimomorpha</taxon>
        <taxon>Strongyloidoidea</taxon>
        <taxon>Strongyloididae</taxon>
        <taxon>Parastrongyloides</taxon>
    </lineage>
</organism>
<name>A0A0N5A7J5_PARTI</name>
<sequence>MKLKLEKFFKFVILFILFLVKPQESSIGYKHCPEGKASINVNGRFSSGDQPYDVRNIELEECRHYRFYSECFWKDNISNPEDAKFHFNKSYDVTNYYYFNFRLVIYFLCDIITIFGKKECICVSKYSIEDNCVTCGDKSTSICGFYGVIKLEDRKYLTDTCNYLTRI</sequence>
<dbReference type="AlphaFoldDB" id="A0A0N5A7J5"/>
<evidence type="ECO:0000313" key="2">
    <source>
        <dbReference type="Proteomes" id="UP000038045"/>
    </source>
</evidence>
<accession>A0A0N5A7J5</accession>
<proteinExistence type="predicted"/>
<keyword evidence="2" id="KW-1185">Reference proteome</keyword>
<dbReference type="Proteomes" id="UP000038045">
    <property type="component" value="Unplaced"/>
</dbReference>
<feature type="chain" id="PRO_5005892798" evidence="1">
    <location>
        <begin position="26"/>
        <end position="167"/>
    </location>
</feature>
<dbReference type="WBParaSite" id="PTRK_0001797500.1">
    <property type="protein sequence ID" value="PTRK_0001797500.1"/>
    <property type="gene ID" value="PTRK_0001797500"/>
</dbReference>
<reference evidence="3" key="1">
    <citation type="submission" date="2017-02" db="UniProtKB">
        <authorList>
            <consortium name="WormBaseParasite"/>
        </authorList>
    </citation>
    <scope>IDENTIFICATION</scope>
</reference>
<keyword evidence="1" id="KW-0732">Signal</keyword>
<evidence type="ECO:0000313" key="3">
    <source>
        <dbReference type="WBParaSite" id="PTRK_0001797500.1"/>
    </source>
</evidence>